<evidence type="ECO:0000256" key="5">
    <source>
        <dbReference type="SAM" id="MobiDB-lite"/>
    </source>
</evidence>
<dbReference type="InterPro" id="IPR037151">
    <property type="entry name" value="AlkB-like_sf"/>
</dbReference>
<evidence type="ECO:0000256" key="1">
    <source>
        <dbReference type="ARBA" id="ARBA00022723"/>
    </source>
</evidence>
<feature type="domain" description="GRF-type" evidence="7">
    <location>
        <begin position="352"/>
        <end position="397"/>
    </location>
</feature>
<dbReference type="InterPro" id="IPR005123">
    <property type="entry name" value="Oxoglu/Fe-dep_dioxygenase_dom"/>
</dbReference>
<dbReference type="Gene3D" id="2.60.120.590">
    <property type="entry name" value="Alpha-ketoglutarate-dependent dioxygenase AlkB-like"/>
    <property type="match status" value="1"/>
</dbReference>
<dbReference type="Proteomes" id="UP000323067">
    <property type="component" value="Chromosome iv"/>
</dbReference>
<dbReference type="Pfam" id="PF06839">
    <property type="entry name" value="Zn_ribbon_GRF"/>
    <property type="match status" value="1"/>
</dbReference>
<dbReference type="GO" id="GO:0051213">
    <property type="term" value="F:dioxygenase activity"/>
    <property type="evidence" value="ECO:0007669"/>
    <property type="project" value="InterPro"/>
</dbReference>
<feature type="region of interest" description="Disordered" evidence="5">
    <location>
        <begin position="72"/>
        <end position="110"/>
    </location>
</feature>
<name>A0A2H4S8D8_CORMI</name>
<dbReference type="VEuPathDB" id="FungiDB:CCM_05334"/>
<evidence type="ECO:0000313" key="8">
    <source>
        <dbReference type="EMBL" id="ATY59371.1"/>
    </source>
</evidence>
<evidence type="ECO:0000259" key="7">
    <source>
        <dbReference type="PROSITE" id="PS51999"/>
    </source>
</evidence>
<dbReference type="PROSITE" id="PS51471">
    <property type="entry name" value="FE2OG_OXY"/>
    <property type="match status" value="1"/>
</dbReference>
<dbReference type="CDD" id="cd14279">
    <property type="entry name" value="CUE"/>
    <property type="match status" value="1"/>
</dbReference>
<dbReference type="InterPro" id="IPR032854">
    <property type="entry name" value="ALKBH3"/>
</dbReference>
<evidence type="ECO:0000256" key="2">
    <source>
        <dbReference type="ARBA" id="ARBA00022771"/>
    </source>
</evidence>
<dbReference type="GO" id="GO:0006307">
    <property type="term" value="P:DNA alkylation repair"/>
    <property type="evidence" value="ECO:0007669"/>
    <property type="project" value="InterPro"/>
</dbReference>
<dbReference type="OrthoDB" id="545910at2759"/>
<feature type="domain" description="Fe2OG dioxygenase" evidence="6">
    <location>
        <begin position="225"/>
        <end position="341"/>
    </location>
</feature>
<keyword evidence="1" id="KW-0479">Metal-binding</keyword>
<dbReference type="PANTHER" id="PTHR31212">
    <property type="entry name" value="ALPHA-KETOGLUTARATE-DEPENDENT DIOXYGENASE ALKB HOMOLOG 3"/>
    <property type="match status" value="1"/>
</dbReference>
<protein>
    <submittedName>
        <fullName evidence="8">GRF zinc finger domain containing</fullName>
    </submittedName>
</protein>
<proteinExistence type="predicted"/>
<dbReference type="FunFam" id="2.60.120.590:FF:000010">
    <property type="entry name" value="GRF zinc finger domain protein"/>
    <property type="match status" value="1"/>
</dbReference>
<dbReference type="GO" id="GO:0008270">
    <property type="term" value="F:zinc ion binding"/>
    <property type="evidence" value="ECO:0007669"/>
    <property type="project" value="UniProtKB-KW"/>
</dbReference>
<dbReference type="SUPFAM" id="SSF51197">
    <property type="entry name" value="Clavaminate synthase-like"/>
    <property type="match status" value="1"/>
</dbReference>
<dbReference type="PANTHER" id="PTHR31212:SF4">
    <property type="entry name" value="ALPHA-KETOGLUTARATE-DEPENDENT DIOXYGENASE ALKB HOMOLOG 3"/>
    <property type="match status" value="1"/>
</dbReference>
<organism evidence="8 9">
    <name type="scientific">Cordyceps militaris</name>
    <name type="common">Caterpillar fungus</name>
    <name type="synonym">Clavaria militaris</name>
    <dbReference type="NCBI Taxonomy" id="73501"/>
    <lineage>
        <taxon>Eukaryota</taxon>
        <taxon>Fungi</taxon>
        <taxon>Dikarya</taxon>
        <taxon>Ascomycota</taxon>
        <taxon>Pezizomycotina</taxon>
        <taxon>Sordariomycetes</taxon>
        <taxon>Hypocreomycetidae</taxon>
        <taxon>Hypocreales</taxon>
        <taxon>Cordycipitaceae</taxon>
        <taxon>Cordyceps</taxon>
    </lineage>
</organism>
<feature type="compositionally biased region" description="Basic and acidic residues" evidence="5">
    <location>
        <begin position="13"/>
        <end position="22"/>
    </location>
</feature>
<dbReference type="AlphaFoldDB" id="A0A2H4S8D8"/>
<evidence type="ECO:0000256" key="4">
    <source>
        <dbReference type="PROSITE-ProRule" id="PRU01343"/>
    </source>
</evidence>
<dbReference type="InterPro" id="IPR027450">
    <property type="entry name" value="AlkB-like"/>
</dbReference>
<dbReference type="VEuPathDB" id="FungiDB:A9K55_002699"/>
<keyword evidence="3" id="KW-0862">Zinc</keyword>
<dbReference type="Pfam" id="PF13532">
    <property type="entry name" value="2OG-FeII_Oxy_2"/>
    <property type="match status" value="1"/>
</dbReference>
<evidence type="ECO:0000313" key="9">
    <source>
        <dbReference type="Proteomes" id="UP000323067"/>
    </source>
</evidence>
<feature type="region of interest" description="Disordered" evidence="5">
    <location>
        <begin position="1"/>
        <end position="29"/>
    </location>
</feature>
<keyword evidence="2 4" id="KW-0863">Zinc-finger</keyword>
<dbReference type="PROSITE" id="PS51999">
    <property type="entry name" value="ZF_GRF"/>
    <property type="match status" value="1"/>
</dbReference>
<reference evidence="8 9" key="1">
    <citation type="journal article" date="2017" name="BMC Genomics">
        <title>Chromosome level assembly and secondary metabolite potential of the parasitic fungus Cordyceps militaris.</title>
        <authorList>
            <person name="Kramer G.J."/>
            <person name="Nodwell J.R."/>
        </authorList>
    </citation>
    <scope>NUCLEOTIDE SEQUENCE [LARGE SCALE GENOMIC DNA]</scope>
    <source>
        <strain evidence="8 9">ATCC 34164</strain>
    </source>
</reference>
<dbReference type="InterPro" id="IPR010666">
    <property type="entry name" value="Znf_GRF"/>
</dbReference>
<evidence type="ECO:0000259" key="6">
    <source>
        <dbReference type="PROSITE" id="PS51471"/>
    </source>
</evidence>
<dbReference type="EMBL" id="CP023322">
    <property type="protein sequence ID" value="ATY59371.1"/>
    <property type="molecule type" value="Genomic_DNA"/>
</dbReference>
<accession>A0A2H4S8D8</accession>
<sequence length="412" mass="46488">MKAFLAGARKRKSTDEPPRQAADENDDEPTEVKLAMLSSLHPQIEQDTLIDVLLAHDGSVREASAALRHVRPEPTKSGVIGHQQSLRQYARPADPSSCPPTTKKLKSKKGSTLHLFDPADVAEHTPCTIVHNFLPPDVANDLLKELLAESETFERITFKLFDNVVSSPHTSSFYVDSYEKLMSQKSEYYYNGAQLTDVRRITPQLSRVKPIVQDTLKYQSPHPWVPNSAFVNCYNGAQESVGYHSDQLTYLGPRAVIGSISLGVAREFRVRRVLPKDAETRTAQDADAEGQISIHLPHNSLLVMHAEMQEEWKHCIAPALSIDPHPTAGNRRINITYRDYRARMHPSETPRCACKIPCILRVVQRKRENFGKYFWMCHAGNVPEKEGCSFFQWAEFDDDGNPILNKKLVKPP</sequence>
<gene>
    <name evidence="8" type="ORF">A9K55_002699</name>
</gene>
<evidence type="ECO:0000256" key="3">
    <source>
        <dbReference type="ARBA" id="ARBA00022833"/>
    </source>
</evidence>